<dbReference type="NCBIfam" id="TIGR00552">
    <property type="entry name" value="nadE"/>
    <property type="match status" value="1"/>
</dbReference>
<accession>A0A1W2H5I8</accession>
<organism evidence="11 12">
    <name type="scientific">Aquiflexum balticum DSM 16537</name>
    <dbReference type="NCBI Taxonomy" id="758820"/>
    <lineage>
        <taxon>Bacteria</taxon>
        <taxon>Pseudomonadati</taxon>
        <taxon>Bacteroidota</taxon>
        <taxon>Cytophagia</taxon>
        <taxon>Cytophagales</taxon>
        <taxon>Cyclobacteriaceae</taxon>
        <taxon>Aquiflexum</taxon>
    </lineage>
</organism>
<dbReference type="GO" id="GO:0004359">
    <property type="term" value="F:glutaminase activity"/>
    <property type="evidence" value="ECO:0007669"/>
    <property type="project" value="InterPro"/>
</dbReference>
<evidence type="ECO:0000259" key="10">
    <source>
        <dbReference type="PROSITE" id="PS50263"/>
    </source>
</evidence>
<dbReference type="SUPFAM" id="SSF56317">
    <property type="entry name" value="Carbon-nitrogen hydrolase"/>
    <property type="match status" value="1"/>
</dbReference>
<dbReference type="PIRSF" id="PIRSF006630">
    <property type="entry name" value="NADS_GAT"/>
    <property type="match status" value="1"/>
</dbReference>
<evidence type="ECO:0000256" key="8">
    <source>
        <dbReference type="PIRNR" id="PIRNR006630"/>
    </source>
</evidence>
<keyword evidence="12" id="KW-1185">Reference proteome</keyword>
<proteinExistence type="inferred from homology"/>
<dbReference type="InterPro" id="IPR036526">
    <property type="entry name" value="C-N_Hydrolase_sf"/>
</dbReference>
<reference evidence="12" key="1">
    <citation type="submission" date="2017-04" db="EMBL/GenBank/DDBJ databases">
        <authorList>
            <person name="Varghese N."/>
            <person name="Submissions S."/>
        </authorList>
    </citation>
    <scope>NUCLEOTIDE SEQUENCE [LARGE SCALE GENOMIC DNA]</scope>
    <source>
        <strain evidence="12">DSM 16537</strain>
    </source>
</reference>
<dbReference type="HAMAP" id="MF_02090">
    <property type="entry name" value="NadE_glutamine_dep"/>
    <property type="match status" value="1"/>
</dbReference>
<dbReference type="STRING" id="758820.SAMN00777080_2801"/>
<evidence type="ECO:0000256" key="7">
    <source>
        <dbReference type="HAMAP-Rule" id="MF_02090"/>
    </source>
</evidence>
<dbReference type="GO" id="GO:0003952">
    <property type="term" value="F:NAD+ synthase (glutamine-hydrolyzing) activity"/>
    <property type="evidence" value="ECO:0007669"/>
    <property type="project" value="UniProtKB-UniRule"/>
</dbReference>
<evidence type="ECO:0000256" key="5">
    <source>
        <dbReference type="ARBA" id="ARBA00022840"/>
    </source>
</evidence>
<dbReference type="Proteomes" id="UP000192333">
    <property type="component" value="Chromosome I"/>
</dbReference>
<evidence type="ECO:0000256" key="3">
    <source>
        <dbReference type="ARBA" id="ARBA00022598"/>
    </source>
</evidence>
<comment type="catalytic activity">
    <reaction evidence="7 8">
        <text>deamido-NAD(+) + L-glutamine + ATP + H2O = L-glutamate + AMP + diphosphate + NAD(+) + H(+)</text>
        <dbReference type="Rhea" id="RHEA:24384"/>
        <dbReference type="ChEBI" id="CHEBI:15377"/>
        <dbReference type="ChEBI" id="CHEBI:15378"/>
        <dbReference type="ChEBI" id="CHEBI:29985"/>
        <dbReference type="ChEBI" id="CHEBI:30616"/>
        <dbReference type="ChEBI" id="CHEBI:33019"/>
        <dbReference type="ChEBI" id="CHEBI:57540"/>
        <dbReference type="ChEBI" id="CHEBI:58359"/>
        <dbReference type="ChEBI" id="CHEBI:58437"/>
        <dbReference type="ChEBI" id="CHEBI:456215"/>
        <dbReference type="EC" id="6.3.5.1"/>
    </reaction>
</comment>
<evidence type="ECO:0000256" key="4">
    <source>
        <dbReference type="ARBA" id="ARBA00022741"/>
    </source>
</evidence>
<dbReference type="Pfam" id="PF00795">
    <property type="entry name" value="CN_hydrolase"/>
    <property type="match status" value="1"/>
</dbReference>
<dbReference type="InterPro" id="IPR014729">
    <property type="entry name" value="Rossmann-like_a/b/a_fold"/>
</dbReference>
<dbReference type="InterPro" id="IPR014445">
    <property type="entry name" value="Gln-dep_NAD_synthase"/>
</dbReference>
<dbReference type="InterPro" id="IPR003010">
    <property type="entry name" value="C-N_Hydrolase"/>
</dbReference>
<evidence type="ECO:0000256" key="6">
    <source>
        <dbReference type="ARBA" id="ARBA00023027"/>
    </source>
</evidence>
<dbReference type="AlphaFoldDB" id="A0A1W2H5I8"/>
<dbReference type="OrthoDB" id="9803818at2"/>
<evidence type="ECO:0000313" key="11">
    <source>
        <dbReference type="EMBL" id="SMD44183.1"/>
    </source>
</evidence>
<name>A0A1W2H5I8_9BACT</name>
<keyword evidence="5 7" id="KW-0067">ATP-binding</keyword>
<evidence type="ECO:0000256" key="9">
    <source>
        <dbReference type="RuleBase" id="RU003811"/>
    </source>
</evidence>
<keyword evidence="3 7" id="KW-0436">Ligase</keyword>
<keyword evidence="4 7" id="KW-0547">Nucleotide-binding</keyword>
<dbReference type="CDD" id="cd00553">
    <property type="entry name" value="NAD_synthase"/>
    <property type="match status" value="1"/>
</dbReference>
<comment type="function">
    <text evidence="7">Catalyzes the ATP-dependent amidation of deamido-NAD to form NAD. Uses L-glutamine as a nitrogen source.</text>
</comment>
<dbReference type="InterPro" id="IPR022310">
    <property type="entry name" value="NAD/GMP_synthase"/>
</dbReference>
<comment type="similarity">
    <text evidence="9">Belongs to the NAD synthetase family.</text>
</comment>
<dbReference type="GO" id="GO:0008795">
    <property type="term" value="F:NAD+ synthase activity"/>
    <property type="evidence" value="ECO:0007669"/>
    <property type="project" value="UniProtKB-UniRule"/>
</dbReference>
<protein>
    <recommendedName>
        <fullName evidence="7 8">Glutamine-dependent NAD(+) synthetase</fullName>
        <ecNumber evidence="7 8">6.3.5.1</ecNumber>
    </recommendedName>
    <alternativeName>
        <fullName evidence="7 8">NAD(+) synthase [glutamine-hydrolyzing]</fullName>
    </alternativeName>
</protein>
<dbReference type="EMBL" id="LT838813">
    <property type="protein sequence ID" value="SMD44183.1"/>
    <property type="molecule type" value="Genomic_DNA"/>
</dbReference>
<dbReference type="Pfam" id="PF02540">
    <property type="entry name" value="NAD_synthase"/>
    <property type="match status" value="1"/>
</dbReference>
<dbReference type="GO" id="GO:0009435">
    <property type="term" value="P:NAD+ biosynthetic process"/>
    <property type="evidence" value="ECO:0007669"/>
    <property type="project" value="UniProtKB-UniRule"/>
</dbReference>
<gene>
    <name evidence="7" type="primary">nadE</name>
    <name evidence="11" type="ORF">SAMN00777080_2801</name>
</gene>
<dbReference type="Gene3D" id="3.40.50.620">
    <property type="entry name" value="HUPs"/>
    <property type="match status" value="1"/>
</dbReference>
<feature type="active site" description="Nucleophile; for glutaminase activity" evidence="7">
    <location>
        <position position="163"/>
    </location>
</feature>
<dbReference type="UniPathway" id="UPA00253">
    <property type="reaction ID" value="UER00334"/>
</dbReference>
<comment type="caution">
    <text evidence="7">Lacks conserved residue(s) required for the propagation of feature annotation.</text>
</comment>
<comment type="similarity">
    <text evidence="2 7 8">In the C-terminal section; belongs to the NAD synthetase family.</text>
</comment>
<evidence type="ECO:0000313" key="12">
    <source>
        <dbReference type="Proteomes" id="UP000192333"/>
    </source>
</evidence>
<dbReference type="Gene3D" id="3.60.110.10">
    <property type="entry name" value="Carbon-nitrogen hydrolase"/>
    <property type="match status" value="1"/>
</dbReference>
<feature type="binding site" evidence="7">
    <location>
        <position position="452"/>
    </location>
    <ligand>
        <name>deamido-NAD(+)</name>
        <dbReference type="ChEBI" id="CHEBI:58437"/>
        <note>ligand shared between two neighboring subunits</note>
    </ligand>
</feature>
<evidence type="ECO:0000256" key="1">
    <source>
        <dbReference type="ARBA" id="ARBA00005188"/>
    </source>
</evidence>
<dbReference type="PANTHER" id="PTHR23090">
    <property type="entry name" value="NH 3 /GLUTAMINE-DEPENDENT NAD + SYNTHETASE"/>
    <property type="match status" value="1"/>
</dbReference>
<dbReference type="CDD" id="cd07570">
    <property type="entry name" value="GAT_Gln-NAD-synth"/>
    <property type="match status" value="1"/>
</dbReference>
<dbReference type="PANTHER" id="PTHR23090:SF9">
    <property type="entry name" value="GLUTAMINE-DEPENDENT NAD(+) SYNTHETASE"/>
    <property type="match status" value="1"/>
</dbReference>
<feature type="binding site" evidence="7">
    <location>
        <position position="423"/>
    </location>
    <ligand>
        <name>deamido-NAD(+)</name>
        <dbReference type="ChEBI" id="CHEBI:58437"/>
        <note>ligand shared between two neighboring subunits</note>
    </ligand>
</feature>
<evidence type="ECO:0000256" key="2">
    <source>
        <dbReference type="ARBA" id="ARBA00007145"/>
    </source>
</evidence>
<feature type="active site" description="Proton acceptor; for glutaminase activity" evidence="7">
    <location>
        <position position="44"/>
    </location>
</feature>
<feature type="binding site" evidence="7">
    <location>
        <position position="447"/>
    </location>
    <ligand>
        <name>ATP</name>
        <dbReference type="ChEBI" id="CHEBI:30616"/>
    </ligand>
</feature>
<dbReference type="InterPro" id="IPR003694">
    <property type="entry name" value="NAD_synthase"/>
</dbReference>
<dbReference type="PROSITE" id="PS50263">
    <property type="entry name" value="CN_HYDROLASE"/>
    <property type="match status" value="1"/>
</dbReference>
<feature type="binding site" evidence="7">
    <location>
        <position position="575"/>
    </location>
    <ligand>
        <name>deamido-NAD(+)</name>
        <dbReference type="ChEBI" id="CHEBI:58437"/>
        <note>ligand shared between two neighboring subunits</note>
    </ligand>
</feature>
<sequence length="615" mass="70176">MSTLKIACATVNQTPLDWEGNFDHIVQSIISAENQKVELLCFPELSITGYGSEDLFLSYWYPNKALKKLDELRPYCKAMTVAVGVPVRIDDKVYNCMAVIENTELKGFVAKQYMAIDGVHYEFRWFTPWEQGKVIDFDFFGSTVPLGDMIFEKNNFKYGFEICEDAWRGKDRPGYRLRDRSVEVIFNPSASHFAMGKSILREDLVKESSVELNATYVYANLLGNESGRMIFDGEIIVAGKGRILLKNELLSFEDYQLKTFDLEKDLSAYPEITSIHDKNEEFVKASSLALFDYLRKSKSKGFVLSLSGGADSSTIAILVAEMVRRGVEELGTTVFLKKLGLTYIPQTNNPIKEIVGQLLTTAYQASENSSFATFQSAKFLAESIGAVFLHWEIADEVKSYTEKIEKAIGRKLTWKNDDIALQNIQARTRSPIIWMLANLNNALLLSTSNRSEGDVGYTTMDGDTSGSISPIAAVDKFFVLQWLRWAENTLGYKGLKKVNSLQPTAELRPSENQQTDESDLMPYAVIVEIERLAIRDRRSPVDIFLILREELDIDKNLLKSYIRKFFTLWSRNQWKRERFAPSFHLDEFNIDPKTWCRFPILSGGYQEELKELDTY</sequence>
<feature type="domain" description="CN hydrolase" evidence="10">
    <location>
        <begin position="4"/>
        <end position="262"/>
    </location>
</feature>
<feature type="active site" description="For glutaminase activity" evidence="7">
    <location>
        <position position="111"/>
    </location>
</feature>
<dbReference type="RefSeq" id="WP_084121000.1">
    <property type="nucleotide sequence ID" value="NZ_LT838813.1"/>
</dbReference>
<dbReference type="EC" id="6.3.5.1" evidence="7 8"/>
<dbReference type="SUPFAM" id="SSF52402">
    <property type="entry name" value="Adenine nucleotide alpha hydrolases-like"/>
    <property type="match status" value="1"/>
</dbReference>
<keyword evidence="6 7" id="KW-0520">NAD</keyword>
<feature type="binding site" evidence="7">
    <location>
        <position position="197"/>
    </location>
    <ligand>
        <name>L-glutamine</name>
        <dbReference type="ChEBI" id="CHEBI:58359"/>
    </ligand>
</feature>
<dbReference type="GO" id="GO:0005737">
    <property type="term" value="C:cytoplasm"/>
    <property type="evidence" value="ECO:0007669"/>
    <property type="project" value="InterPro"/>
</dbReference>
<feature type="binding site" evidence="7">
    <location>
        <position position="191"/>
    </location>
    <ligand>
        <name>L-glutamine</name>
        <dbReference type="ChEBI" id="CHEBI:58359"/>
    </ligand>
</feature>
<dbReference type="GO" id="GO:0005524">
    <property type="term" value="F:ATP binding"/>
    <property type="evidence" value="ECO:0007669"/>
    <property type="project" value="UniProtKB-UniRule"/>
</dbReference>
<comment type="pathway">
    <text evidence="1 7 8">Cofactor biosynthesis; NAD(+) biosynthesis; NAD(+) from deamido-NAD(+) (L-Gln route): step 1/1.</text>
</comment>